<dbReference type="InterPro" id="IPR011989">
    <property type="entry name" value="ARM-like"/>
</dbReference>
<dbReference type="GO" id="GO:0003700">
    <property type="term" value="F:DNA-binding transcription factor activity"/>
    <property type="evidence" value="ECO:0007669"/>
    <property type="project" value="InterPro"/>
</dbReference>
<feature type="domain" description="BZIP" evidence="7">
    <location>
        <begin position="1161"/>
        <end position="1202"/>
    </location>
</feature>
<dbReference type="GO" id="GO:0072542">
    <property type="term" value="F:protein phosphatase activator activity"/>
    <property type="evidence" value="ECO:0007669"/>
    <property type="project" value="TreeGrafter"/>
</dbReference>
<dbReference type="InterPro" id="IPR051137">
    <property type="entry name" value="PP4R3-like"/>
</dbReference>
<evidence type="ECO:0000259" key="7">
    <source>
        <dbReference type="PROSITE" id="PS50217"/>
    </source>
</evidence>
<dbReference type="GO" id="GO:0005654">
    <property type="term" value="C:nucleoplasm"/>
    <property type="evidence" value="ECO:0007669"/>
    <property type="project" value="TreeGrafter"/>
</dbReference>
<organism evidence="8 9">
    <name type="scientific">Ensete ventricosum</name>
    <name type="common">Abyssinian banana</name>
    <name type="synonym">Musa ensete</name>
    <dbReference type="NCBI Taxonomy" id="4639"/>
    <lineage>
        <taxon>Eukaryota</taxon>
        <taxon>Viridiplantae</taxon>
        <taxon>Streptophyta</taxon>
        <taxon>Embryophyta</taxon>
        <taxon>Tracheophyta</taxon>
        <taxon>Spermatophyta</taxon>
        <taxon>Magnoliopsida</taxon>
        <taxon>Liliopsida</taxon>
        <taxon>Zingiberales</taxon>
        <taxon>Musaceae</taxon>
        <taxon>Ensete</taxon>
    </lineage>
</organism>
<evidence type="ECO:0000256" key="2">
    <source>
        <dbReference type="ARBA" id="ARBA00023015"/>
    </source>
</evidence>
<feature type="compositionally biased region" description="Acidic residues" evidence="6">
    <location>
        <begin position="1125"/>
        <end position="1135"/>
    </location>
</feature>
<evidence type="ECO:0000256" key="3">
    <source>
        <dbReference type="ARBA" id="ARBA00023125"/>
    </source>
</evidence>
<proteinExistence type="predicted"/>
<evidence type="ECO:0000313" key="8">
    <source>
        <dbReference type="EMBL" id="KAJ8509722.1"/>
    </source>
</evidence>
<feature type="compositionally biased region" description="Acidic residues" evidence="6">
    <location>
        <begin position="727"/>
        <end position="736"/>
    </location>
</feature>
<dbReference type="SUPFAM" id="SSF57959">
    <property type="entry name" value="Leucine zipper domain"/>
    <property type="match status" value="1"/>
</dbReference>
<comment type="caution">
    <text evidence="8">The sequence shown here is derived from an EMBL/GenBank/DDBJ whole genome shotgun (WGS) entry which is preliminary data.</text>
</comment>
<dbReference type="InterPro" id="IPR045314">
    <property type="entry name" value="bZIP_plant_GBF1"/>
</dbReference>
<dbReference type="GO" id="GO:0003677">
    <property type="term" value="F:DNA binding"/>
    <property type="evidence" value="ECO:0007669"/>
    <property type="project" value="UniProtKB-KW"/>
</dbReference>
<accession>A0AAV8RV30</accession>
<reference evidence="8 9" key="1">
    <citation type="submission" date="2022-12" db="EMBL/GenBank/DDBJ databases">
        <title>Chromosome-scale assembly of the Ensete ventricosum genome.</title>
        <authorList>
            <person name="Dussert Y."/>
            <person name="Stocks J."/>
            <person name="Wendawek A."/>
            <person name="Woldeyes F."/>
            <person name="Nichols R.A."/>
            <person name="Borrell J.S."/>
        </authorList>
    </citation>
    <scope>NUCLEOTIDE SEQUENCE [LARGE SCALE GENOMIC DNA]</scope>
    <source>
        <strain evidence="9">cv. Maze</strain>
        <tissue evidence="8">Seeds</tissue>
    </source>
</reference>
<feature type="compositionally biased region" description="Low complexity" evidence="6">
    <location>
        <begin position="1078"/>
        <end position="1098"/>
    </location>
</feature>
<dbReference type="Gene3D" id="1.20.5.170">
    <property type="match status" value="1"/>
</dbReference>
<feature type="compositionally biased region" description="Basic residues" evidence="6">
    <location>
        <begin position="1104"/>
        <end position="1118"/>
    </location>
</feature>
<dbReference type="PROSITE" id="PS50217">
    <property type="entry name" value="BZIP"/>
    <property type="match status" value="1"/>
</dbReference>
<dbReference type="InterPro" id="IPR046347">
    <property type="entry name" value="bZIP_sf"/>
</dbReference>
<evidence type="ECO:0000256" key="4">
    <source>
        <dbReference type="ARBA" id="ARBA00023163"/>
    </source>
</evidence>
<keyword evidence="4" id="KW-0804">Transcription</keyword>
<dbReference type="InterPro" id="IPR016024">
    <property type="entry name" value="ARM-type_fold"/>
</dbReference>
<dbReference type="GO" id="GO:0030289">
    <property type="term" value="C:protein phosphatase 4 complex"/>
    <property type="evidence" value="ECO:0007669"/>
    <property type="project" value="TreeGrafter"/>
</dbReference>
<dbReference type="Pfam" id="PF04802">
    <property type="entry name" value="PP4R3"/>
    <property type="match status" value="1"/>
</dbReference>
<feature type="compositionally biased region" description="Basic and acidic residues" evidence="6">
    <location>
        <begin position="665"/>
        <end position="676"/>
    </location>
</feature>
<dbReference type="SUPFAM" id="SSF50729">
    <property type="entry name" value="PH domain-like"/>
    <property type="match status" value="1"/>
</dbReference>
<evidence type="ECO:0000256" key="1">
    <source>
        <dbReference type="ARBA" id="ARBA00004123"/>
    </source>
</evidence>
<dbReference type="AlphaFoldDB" id="A0AAV8RV30"/>
<keyword evidence="2" id="KW-0805">Transcription regulation</keyword>
<dbReference type="InterPro" id="IPR055236">
    <property type="entry name" value="EVH1_PP4R3"/>
</dbReference>
<dbReference type="SUPFAM" id="SSF48371">
    <property type="entry name" value="ARM repeat"/>
    <property type="match status" value="1"/>
</dbReference>
<name>A0AAV8RV30_ENSVE</name>
<dbReference type="EMBL" id="JAQQAF010000001">
    <property type="protein sequence ID" value="KAJ8509722.1"/>
    <property type="molecule type" value="Genomic_DNA"/>
</dbReference>
<dbReference type="Pfam" id="PF22972">
    <property type="entry name" value="EVH1_PP4R3"/>
    <property type="match status" value="1"/>
</dbReference>
<dbReference type="CDD" id="cd14702">
    <property type="entry name" value="bZIP_plant_GBF1"/>
    <property type="match status" value="1"/>
</dbReference>
<evidence type="ECO:0000313" key="9">
    <source>
        <dbReference type="Proteomes" id="UP001222027"/>
    </source>
</evidence>
<dbReference type="InterPro" id="IPR011993">
    <property type="entry name" value="PH-like_dom_sf"/>
</dbReference>
<dbReference type="Pfam" id="PF13917">
    <property type="entry name" value="zf-CCHC_3"/>
    <property type="match status" value="1"/>
</dbReference>
<feature type="compositionally biased region" description="Acidic residues" evidence="6">
    <location>
        <begin position="677"/>
        <end position="691"/>
    </location>
</feature>
<feature type="compositionally biased region" description="Basic residues" evidence="6">
    <location>
        <begin position="1140"/>
        <end position="1150"/>
    </location>
</feature>
<dbReference type="Gene3D" id="2.30.29.30">
    <property type="entry name" value="Pleckstrin-homology domain (PH domain)/Phosphotyrosine-binding domain (PTB)"/>
    <property type="match status" value="1"/>
</dbReference>
<keyword evidence="3" id="KW-0238">DNA-binding</keyword>
<dbReference type="InterPro" id="IPR006887">
    <property type="entry name" value="P4R3-like_central_dom"/>
</dbReference>
<dbReference type="Pfam" id="PF00170">
    <property type="entry name" value="bZIP_1"/>
    <property type="match status" value="1"/>
</dbReference>
<dbReference type="PANTHER" id="PTHR23318">
    <property type="entry name" value="ATP SYNTHASE GAMMA-RELATED"/>
    <property type="match status" value="1"/>
</dbReference>
<feature type="compositionally biased region" description="Basic residues" evidence="6">
    <location>
        <begin position="1049"/>
        <end position="1058"/>
    </location>
</feature>
<keyword evidence="5" id="KW-0539">Nucleus</keyword>
<dbReference type="Gene3D" id="1.25.10.10">
    <property type="entry name" value="Leucine-rich Repeat Variant"/>
    <property type="match status" value="1"/>
</dbReference>
<feature type="region of interest" description="Disordered" evidence="6">
    <location>
        <begin position="1030"/>
        <end position="1202"/>
    </location>
</feature>
<keyword evidence="9" id="KW-1185">Reference proteome</keyword>
<feature type="region of interest" description="Disordered" evidence="6">
    <location>
        <begin position="662"/>
        <end position="774"/>
    </location>
</feature>
<evidence type="ECO:0000256" key="5">
    <source>
        <dbReference type="ARBA" id="ARBA00023242"/>
    </source>
</evidence>
<dbReference type="PANTHER" id="PTHR23318:SF0">
    <property type="entry name" value="SERINE_THREONINE-PROTEIN PHOSPHATASE 4 REGULATORY SUBUNIT 3"/>
    <property type="match status" value="1"/>
</dbReference>
<gene>
    <name evidence="8" type="ORF">OPV22_000156</name>
</gene>
<sequence>MGAQGKTSNSSSSLRVKVYRLNDEGNWDDQGTGHVRIDYLEGSEDLGLIVVDEEEDEFLLKHSVSSNDIYTRQEDTIISWKDPELEAELALSFQEAPGCCYIWDQICEIQRNLHFSSLGDLEVGPRPAMEDLEATSSLLSNDESLRTVNSELRDLPSISLSSLPLILKTVMECGIMDQMRVGELILKDQDFFSKLVDLFRMCEDLENMDGLYMIFRLVKGIFLLNNPQIFDRIFAEEYILDIIGSLEYDPEVPQVQRHRAFLKEHVVFKEAIPIKDSSVLSKIHQTYRIGYLKDVILPRVLDDAVIASLNSMIHVNNAFVISLLKDDVSFIQEIFARMRSTSTSVESKRDLVLFLHEFCSLSKSLQQVQQLRLFRDLAAEGLFDIITDVLQSQDKKLVSAGTEILILFLNQDPNLLRSYVIQQEGNSLLGLLVKGIVTDIGEDMHCQFLEVIRILVDSYTTSGSQRDTIVEIFYETHLPQLVDVIASACPPQSTSRSIAKSSATITLTKPEILSNICELLCFCVIHHPYRTRCSFLVNNAIEKVLCLTCRRERFLVVAAIRFMRTIVSYKDEHLLRHIVKNNLLKPIIEAFIENGDRYNMLHSGVLELLEYIRKENVKVLVLYVVDSFWDQLPEFQHLGTVQALKVKYEQLLENPENKNAAITVDPRRKTEDRALEKEEEDYFNEDSDEEESVAHSLHVRSQNARSKLPNGTKDHPSSRSGSVGLVDYDDDDDDDYNPPSKKSEASAEDEDGVAFSRIKRKSTTSPDCKDEKPELAKKPKMDLRVNDAKAAIFAASSTCSDNNTAVDTRQSSGEDCSSAPVNNSSSAGVLHKKSTKVAVDNFKSRFKEEDGQEECSNHGWIWKRVSPSSSRRILGVTYRSNYTVIDMSSKKEEKAQAAAERIKAAALTAAKGLSRAQAERAAAAAARNVNAYGQKEEGPSRWQERKEAKRQMYLMSTEKAVKLGERKDTKCSVSSASFTSQCQKCYQAGHWTYECKNERVYISRPSRTQQLKNPKLKMTLSVSYELDNPDIGKEVRDEGRDKKEIGRKNGTKSKRKHRSGTDSDQDSSEASVFETDSESSVTGSEDSSGESSYTSSSSDSEERRRRRKKHKKRRHRRYSSSSDSSETESASDSDSDEKISRRKSRRHSRRMSQNPAAAAAAEMRQKRKLSNRESATRSRMRKQQRLEYLTSTVAQMRDEKAR</sequence>
<comment type="subcellular location">
    <subcellularLocation>
        <location evidence="1">Nucleus</location>
    </subcellularLocation>
</comment>
<dbReference type="Proteomes" id="UP001222027">
    <property type="component" value="Unassembled WGS sequence"/>
</dbReference>
<evidence type="ECO:0000256" key="6">
    <source>
        <dbReference type="SAM" id="MobiDB-lite"/>
    </source>
</evidence>
<protein>
    <recommendedName>
        <fullName evidence="7">BZIP domain-containing protein</fullName>
    </recommendedName>
</protein>
<feature type="region of interest" description="Disordered" evidence="6">
    <location>
        <begin position="801"/>
        <end position="829"/>
    </location>
</feature>
<feature type="compositionally biased region" description="Basic and acidic residues" evidence="6">
    <location>
        <begin position="1030"/>
        <end position="1047"/>
    </location>
</feature>
<dbReference type="InterPro" id="IPR004827">
    <property type="entry name" value="bZIP"/>
</dbReference>
<feature type="compositionally biased region" description="Polar residues" evidence="6">
    <location>
        <begin position="801"/>
        <end position="827"/>
    </location>
</feature>
<dbReference type="PROSITE" id="PS00036">
    <property type="entry name" value="BZIP_BASIC"/>
    <property type="match status" value="1"/>
</dbReference>